<name>X1RZV6_9ZZZZ</name>
<feature type="non-terminal residue" evidence="1">
    <location>
        <position position="1"/>
    </location>
</feature>
<accession>X1RZV6</accession>
<sequence>DHPAEHGQQATTGPIKEVATGIALALALEIVLGPFQSDPGA</sequence>
<dbReference type="EMBL" id="BARW01002885">
    <property type="protein sequence ID" value="GAI61034.1"/>
    <property type="molecule type" value="Genomic_DNA"/>
</dbReference>
<dbReference type="AlphaFoldDB" id="X1RZV6"/>
<gene>
    <name evidence="1" type="ORF">S12H4_07715</name>
</gene>
<proteinExistence type="predicted"/>
<reference evidence="1" key="1">
    <citation type="journal article" date="2014" name="Front. Microbiol.">
        <title>High frequency of phylogenetically diverse reductive dehalogenase-homologous genes in deep subseafloor sedimentary metagenomes.</title>
        <authorList>
            <person name="Kawai M."/>
            <person name="Futagami T."/>
            <person name="Toyoda A."/>
            <person name="Takaki Y."/>
            <person name="Nishi S."/>
            <person name="Hori S."/>
            <person name="Arai W."/>
            <person name="Tsubouchi T."/>
            <person name="Morono Y."/>
            <person name="Uchiyama I."/>
            <person name="Ito T."/>
            <person name="Fujiyama A."/>
            <person name="Inagaki F."/>
            <person name="Takami H."/>
        </authorList>
    </citation>
    <scope>NUCLEOTIDE SEQUENCE</scope>
    <source>
        <strain evidence="1">Expedition CK06-06</strain>
    </source>
</reference>
<protein>
    <submittedName>
        <fullName evidence="1">Uncharacterized protein</fullName>
    </submittedName>
</protein>
<organism evidence="1">
    <name type="scientific">marine sediment metagenome</name>
    <dbReference type="NCBI Taxonomy" id="412755"/>
    <lineage>
        <taxon>unclassified sequences</taxon>
        <taxon>metagenomes</taxon>
        <taxon>ecological metagenomes</taxon>
    </lineage>
</organism>
<comment type="caution">
    <text evidence="1">The sequence shown here is derived from an EMBL/GenBank/DDBJ whole genome shotgun (WGS) entry which is preliminary data.</text>
</comment>
<evidence type="ECO:0000313" key="1">
    <source>
        <dbReference type="EMBL" id="GAI61034.1"/>
    </source>
</evidence>